<dbReference type="EMBL" id="VSDQ01000597">
    <property type="protein sequence ID" value="TYA77570.1"/>
    <property type="molecule type" value="Genomic_DNA"/>
</dbReference>
<evidence type="ECO:0000313" key="5">
    <source>
        <dbReference type="EMBL" id="TYA77570.1"/>
    </source>
</evidence>
<dbReference type="InterPro" id="IPR000422">
    <property type="entry name" value="DHBP_synthase_RibB"/>
</dbReference>
<reference evidence="5 6" key="1">
    <citation type="submission" date="2019-08" db="EMBL/GenBank/DDBJ databases">
        <title>Seonamhaeicola sediminis sp. nov., isolated from marine sediment.</title>
        <authorList>
            <person name="Cao W.R."/>
        </authorList>
    </citation>
    <scope>NUCLEOTIDE SEQUENCE [LARGE SCALE GENOMIC DNA]</scope>
    <source>
        <strain evidence="5 6">B011</strain>
    </source>
</reference>
<evidence type="ECO:0000256" key="2">
    <source>
        <dbReference type="ARBA" id="ARBA00004904"/>
    </source>
</evidence>
<dbReference type="Gene3D" id="3.90.870.10">
    <property type="entry name" value="DHBP synthase"/>
    <property type="match status" value="1"/>
</dbReference>
<comment type="pathway">
    <text evidence="2">Cofactor biosynthesis; riboflavin biosynthesis; 2-hydroxy-3-oxobutyl phosphate from D-ribulose 5-phosphate: step 1/1.</text>
</comment>
<name>A0A5D0I3Y6_9FLAO</name>
<comment type="function">
    <text evidence="1">Catalyzes the conversion of D-ribulose 5-phosphate to formate and 3,4-dihydroxy-2-butanone 4-phosphate.</text>
</comment>
<evidence type="ECO:0000256" key="1">
    <source>
        <dbReference type="ARBA" id="ARBA00002284"/>
    </source>
</evidence>
<dbReference type="InterPro" id="IPR017945">
    <property type="entry name" value="DHBP_synth_RibB-like_a/b_dom"/>
</dbReference>
<keyword evidence="6" id="KW-1185">Reference proteome</keyword>
<comment type="caution">
    <text evidence="5">The sequence shown here is derived from an EMBL/GenBank/DDBJ whole genome shotgun (WGS) entry which is preliminary data.</text>
</comment>
<accession>A0A5D0I3Y6</accession>
<dbReference type="SUPFAM" id="SSF55821">
    <property type="entry name" value="YrdC/RibB"/>
    <property type="match status" value="1"/>
</dbReference>
<evidence type="ECO:0000256" key="4">
    <source>
        <dbReference type="ARBA" id="ARBA00018836"/>
    </source>
</evidence>
<evidence type="ECO:0000313" key="6">
    <source>
        <dbReference type="Proteomes" id="UP000323930"/>
    </source>
</evidence>
<feature type="non-terminal residue" evidence="5">
    <location>
        <position position="44"/>
    </location>
</feature>
<protein>
    <recommendedName>
        <fullName evidence="4">3,4-dihydroxy-2-butanone 4-phosphate synthase</fullName>
        <ecNumber evidence="3">4.1.99.12</ecNumber>
    </recommendedName>
</protein>
<keyword evidence="5" id="KW-0378">Hydrolase</keyword>
<dbReference type="EC" id="4.1.99.12" evidence="3"/>
<organism evidence="5 6">
    <name type="scientific">Seonamhaeicola marinus</name>
    <dbReference type="NCBI Taxonomy" id="1912246"/>
    <lineage>
        <taxon>Bacteria</taxon>
        <taxon>Pseudomonadati</taxon>
        <taxon>Bacteroidota</taxon>
        <taxon>Flavobacteriia</taxon>
        <taxon>Flavobacteriales</taxon>
        <taxon>Flavobacteriaceae</taxon>
    </lineage>
</organism>
<dbReference type="AlphaFoldDB" id="A0A5D0I3Y6"/>
<evidence type="ECO:0000256" key="3">
    <source>
        <dbReference type="ARBA" id="ARBA00012153"/>
    </source>
</evidence>
<gene>
    <name evidence="5" type="ORF">FUA24_10715</name>
</gene>
<sequence>MTHNQKQFKLNSIHEAIEDIRNGKVIIVVDDENRENEGDFLAAA</sequence>
<dbReference type="GO" id="GO:0016787">
    <property type="term" value="F:hydrolase activity"/>
    <property type="evidence" value="ECO:0007669"/>
    <property type="project" value="UniProtKB-KW"/>
</dbReference>
<dbReference type="Pfam" id="PF00926">
    <property type="entry name" value="DHBP_synthase"/>
    <property type="match status" value="1"/>
</dbReference>
<dbReference type="GO" id="GO:0009231">
    <property type="term" value="P:riboflavin biosynthetic process"/>
    <property type="evidence" value="ECO:0007669"/>
    <property type="project" value="UniProtKB-UniPathway"/>
</dbReference>
<dbReference type="GO" id="GO:0008686">
    <property type="term" value="F:3,4-dihydroxy-2-butanone-4-phosphate synthase activity"/>
    <property type="evidence" value="ECO:0007669"/>
    <property type="project" value="UniProtKB-EC"/>
</dbReference>
<proteinExistence type="predicted"/>
<dbReference type="Proteomes" id="UP000323930">
    <property type="component" value="Unassembled WGS sequence"/>
</dbReference>
<dbReference type="UniPathway" id="UPA00275">
    <property type="reaction ID" value="UER00399"/>
</dbReference>